<accession>A0ABR1V6M9</accession>
<protein>
    <submittedName>
        <fullName evidence="1">Uncharacterized protein</fullName>
    </submittedName>
</protein>
<dbReference type="RefSeq" id="XP_066663586.1">
    <property type="nucleotide sequence ID" value="XM_066817894.1"/>
</dbReference>
<evidence type="ECO:0000313" key="1">
    <source>
        <dbReference type="EMBL" id="KAK8066833.1"/>
    </source>
</evidence>
<keyword evidence="2" id="KW-1185">Reference proteome</keyword>
<proteinExistence type="predicted"/>
<sequence length="69" mass="7726">MLWLYQSLLGGSSNSSRPSSVNHVFDTSFHGAPNRQSGLSRFVPPSFRASLKGYLTHVGLWWCNGQRED</sequence>
<name>A0ABR1V6M9_9PEZI</name>
<dbReference type="EMBL" id="JAQQWN010000009">
    <property type="protein sequence ID" value="KAK8066833.1"/>
    <property type="molecule type" value="Genomic_DNA"/>
</dbReference>
<gene>
    <name evidence="1" type="ORF">PG997_013580</name>
</gene>
<reference evidence="1 2" key="1">
    <citation type="submission" date="2023-01" db="EMBL/GenBank/DDBJ databases">
        <title>Analysis of 21 Apiospora genomes using comparative genomics revels a genus with tremendous synthesis potential of carbohydrate active enzymes and secondary metabolites.</title>
        <authorList>
            <person name="Sorensen T."/>
        </authorList>
    </citation>
    <scope>NUCLEOTIDE SEQUENCE [LARGE SCALE GENOMIC DNA]</scope>
    <source>
        <strain evidence="1 2">CBS 114990</strain>
    </source>
</reference>
<dbReference type="Proteomes" id="UP001433268">
    <property type="component" value="Unassembled WGS sequence"/>
</dbReference>
<dbReference type="GeneID" id="92050954"/>
<evidence type="ECO:0000313" key="2">
    <source>
        <dbReference type="Proteomes" id="UP001433268"/>
    </source>
</evidence>
<comment type="caution">
    <text evidence="1">The sequence shown here is derived from an EMBL/GenBank/DDBJ whole genome shotgun (WGS) entry which is preliminary data.</text>
</comment>
<organism evidence="1 2">
    <name type="scientific">Apiospora hydei</name>
    <dbReference type="NCBI Taxonomy" id="1337664"/>
    <lineage>
        <taxon>Eukaryota</taxon>
        <taxon>Fungi</taxon>
        <taxon>Dikarya</taxon>
        <taxon>Ascomycota</taxon>
        <taxon>Pezizomycotina</taxon>
        <taxon>Sordariomycetes</taxon>
        <taxon>Xylariomycetidae</taxon>
        <taxon>Amphisphaeriales</taxon>
        <taxon>Apiosporaceae</taxon>
        <taxon>Apiospora</taxon>
    </lineage>
</organism>